<dbReference type="InterPro" id="IPR020843">
    <property type="entry name" value="ER"/>
</dbReference>
<evidence type="ECO:0000256" key="4">
    <source>
        <dbReference type="ARBA" id="ARBA00022833"/>
    </source>
</evidence>
<protein>
    <submittedName>
        <fullName evidence="7">Zinc-binding dehydrogenase</fullName>
    </submittedName>
</protein>
<keyword evidence="8" id="KW-1185">Reference proteome</keyword>
<comment type="caution">
    <text evidence="7">The sequence shown here is derived from an EMBL/GenBank/DDBJ whole genome shotgun (WGS) entry which is preliminary data.</text>
</comment>
<sequence>MTHIPLETTKAETTKAPTMKAAVLRGDEAELELLQIPVPTPKAGEALVRVRACGVCHTDLHIIKSEVGFPRPAVLGHEISGTIVAIGEGTSDARGLTEGDEVVGAFIMPCGECEFCARGRDDMCANFFGQNRLNGTLYDGESRLRMPDGSFLAMYSMGGLAEYCVVPLTALTELPDGLDPVAAAVLGCAAFTAYGAVHHAGRVEPGESVAVVAVGGVGSGVIQVARAARADPVIAIDVAADKLDAARALGATHTVDSLAEDAVARVRELTGGRGVDVAFEALGRPATFEQAVATLADGGRMVAIGIAAGRATAAIEITPLVRRGYTLTGSFGARTREDLPATVALAAAGGFDVDGLVTRRYRLDDADAAYRALAAGQITGRAVVVMD</sequence>
<evidence type="ECO:0000313" key="7">
    <source>
        <dbReference type="EMBL" id="GAA3658978.1"/>
    </source>
</evidence>
<comment type="cofactor">
    <cofactor evidence="1">
        <name>Zn(2+)</name>
        <dbReference type="ChEBI" id="CHEBI:29105"/>
    </cofactor>
</comment>
<dbReference type="PANTHER" id="PTHR43350">
    <property type="entry name" value="NAD-DEPENDENT ALCOHOL DEHYDROGENASE"/>
    <property type="match status" value="1"/>
</dbReference>
<evidence type="ECO:0000259" key="6">
    <source>
        <dbReference type="SMART" id="SM00829"/>
    </source>
</evidence>
<dbReference type="InterPro" id="IPR013149">
    <property type="entry name" value="ADH-like_C"/>
</dbReference>
<dbReference type="InterPro" id="IPR011032">
    <property type="entry name" value="GroES-like_sf"/>
</dbReference>
<dbReference type="PANTHER" id="PTHR43350:SF2">
    <property type="entry name" value="GROES-LIKE ZINC-BINDING ALCOHOL DEHYDROGENASE FAMILY PROTEIN"/>
    <property type="match status" value="1"/>
</dbReference>
<keyword evidence="5" id="KW-0560">Oxidoreductase</keyword>
<evidence type="ECO:0000256" key="1">
    <source>
        <dbReference type="ARBA" id="ARBA00001947"/>
    </source>
</evidence>
<evidence type="ECO:0000256" key="5">
    <source>
        <dbReference type="ARBA" id="ARBA00023002"/>
    </source>
</evidence>
<dbReference type="SMART" id="SM00829">
    <property type="entry name" value="PKS_ER"/>
    <property type="match status" value="1"/>
</dbReference>
<accession>A0ABP7BGZ5</accession>
<evidence type="ECO:0000313" key="8">
    <source>
        <dbReference type="Proteomes" id="UP001410795"/>
    </source>
</evidence>
<comment type="similarity">
    <text evidence="2">Belongs to the zinc-containing alcohol dehydrogenase family.</text>
</comment>
<dbReference type="Proteomes" id="UP001410795">
    <property type="component" value="Unassembled WGS sequence"/>
</dbReference>
<dbReference type="Pfam" id="PF00107">
    <property type="entry name" value="ADH_zinc_N"/>
    <property type="match status" value="1"/>
</dbReference>
<proteinExistence type="inferred from homology"/>
<keyword evidence="3" id="KW-0479">Metal-binding</keyword>
<dbReference type="InterPro" id="IPR013154">
    <property type="entry name" value="ADH-like_N"/>
</dbReference>
<organism evidence="7 8">
    <name type="scientific">Microbacterium marinilacus</name>
    <dbReference type="NCBI Taxonomy" id="415209"/>
    <lineage>
        <taxon>Bacteria</taxon>
        <taxon>Bacillati</taxon>
        <taxon>Actinomycetota</taxon>
        <taxon>Actinomycetes</taxon>
        <taxon>Micrococcales</taxon>
        <taxon>Microbacteriaceae</taxon>
        <taxon>Microbacterium</taxon>
    </lineage>
</organism>
<keyword evidence="4" id="KW-0862">Zinc</keyword>
<dbReference type="InterPro" id="IPR036291">
    <property type="entry name" value="NAD(P)-bd_dom_sf"/>
</dbReference>
<dbReference type="Gene3D" id="3.90.180.10">
    <property type="entry name" value="Medium-chain alcohol dehydrogenases, catalytic domain"/>
    <property type="match status" value="1"/>
</dbReference>
<dbReference type="Gene3D" id="3.40.50.720">
    <property type="entry name" value="NAD(P)-binding Rossmann-like Domain"/>
    <property type="match status" value="1"/>
</dbReference>
<dbReference type="RefSeq" id="WP_221859136.1">
    <property type="nucleotide sequence ID" value="NZ_BAAAYV010000009.1"/>
</dbReference>
<name>A0ABP7BGZ5_9MICO</name>
<feature type="domain" description="Enoyl reductase (ER)" evidence="6">
    <location>
        <begin position="26"/>
        <end position="384"/>
    </location>
</feature>
<dbReference type="EMBL" id="BAAAYV010000009">
    <property type="protein sequence ID" value="GAA3658978.1"/>
    <property type="molecule type" value="Genomic_DNA"/>
</dbReference>
<dbReference type="SUPFAM" id="SSF50129">
    <property type="entry name" value="GroES-like"/>
    <property type="match status" value="1"/>
</dbReference>
<evidence type="ECO:0000256" key="3">
    <source>
        <dbReference type="ARBA" id="ARBA00022723"/>
    </source>
</evidence>
<evidence type="ECO:0000256" key="2">
    <source>
        <dbReference type="ARBA" id="ARBA00008072"/>
    </source>
</evidence>
<dbReference type="Pfam" id="PF08240">
    <property type="entry name" value="ADH_N"/>
    <property type="match status" value="1"/>
</dbReference>
<dbReference type="SUPFAM" id="SSF51735">
    <property type="entry name" value="NAD(P)-binding Rossmann-fold domains"/>
    <property type="match status" value="1"/>
</dbReference>
<gene>
    <name evidence="7" type="ORF">GCM10022202_19490</name>
</gene>
<reference evidence="8" key="1">
    <citation type="journal article" date="2019" name="Int. J. Syst. Evol. Microbiol.">
        <title>The Global Catalogue of Microorganisms (GCM) 10K type strain sequencing project: providing services to taxonomists for standard genome sequencing and annotation.</title>
        <authorList>
            <consortium name="The Broad Institute Genomics Platform"/>
            <consortium name="The Broad Institute Genome Sequencing Center for Infectious Disease"/>
            <person name="Wu L."/>
            <person name="Ma J."/>
        </authorList>
    </citation>
    <scope>NUCLEOTIDE SEQUENCE [LARGE SCALE GENOMIC DNA]</scope>
    <source>
        <strain evidence="8">JCM 16546</strain>
    </source>
</reference>